<dbReference type="OrthoDB" id="5135333at2759"/>
<reference evidence="2" key="1">
    <citation type="journal article" date="2020" name="Stud. Mycol.">
        <title>101 Dothideomycetes genomes: a test case for predicting lifestyles and emergence of pathogens.</title>
        <authorList>
            <person name="Haridas S."/>
            <person name="Albert R."/>
            <person name="Binder M."/>
            <person name="Bloem J."/>
            <person name="Labutti K."/>
            <person name="Salamov A."/>
            <person name="Andreopoulos B."/>
            <person name="Baker S."/>
            <person name="Barry K."/>
            <person name="Bills G."/>
            <person name="Bluhm B."/>
            <person name="Cannon C."/>
            <person name="Castanera R."/>
            <person name="Culley D."/>
            <person name="Daum C."/>
            <person name="Ezra D."/>
            <person name="Gonzalez J."/>
            <person name="Henrissat B."/>
            <person name="Kuo A."/>
            <person name="Liang C."/>
            <person name="Lipzen A."/>
            <person name="Lutzoni F."/>
            <person name="Magnuson J."/>
            <person name="Mondo S."/>
            <person name="Nolan M."/>
            <person name="Ohm R."/>
            <person name="Pangilinan J."/>
            <person name="Park H.-J."/>
            <person name="Ramirez L."/>
            <person name="Alfaro M."/>
            <person name="Sun H."/>
            <person name="Tritt A."/>
            <person name="Yoshinaga Y."/>
            <person name="Zwiers L.-H."/>
            <person name="Turgeon B."/>
            <person name="Goodwin S."/>
            <person name="Spatafora J."/>
            <person name="Crous P."/>
            <person name="Grigoriev I."/>
        </authorList>
    </citation>
    <scope>NUCLEOTIDE SEQUENCE</scope>
    <source>
        <strain evidence="2">CBS 161.51</strain>
    </source>
</reference>
<dbReference type="InterPro" id="IPR010730">
    <property type="entry name" value="HET"/>
</dbReference>
<dbReference type="PANTHER" id="PTHR33112">
    <property type="entry name" value="DOMAIN PROTEIN, PUTATIVE-RELATED"/>
    <property type="match status" value="1"/>
</dbReference>
<protein>
    <submittedName>
        <fullName evidence="2">HET-domain-containing protein</fullName>
    </submittedName>
</protein>
<dbReference type="AlphaFoldDB" id="A0A6A5T6U9"/>
<dbReference type="PANTHER" id="PTHR33112:SF12">
    <property type="entry name" value="HETEROKARYON INCOMPATIBILITY DOMAIN-CONTAINING PROTEIN"/>
    <property type="match status" value="1"/>
</dbReference>
<evidence type="ECO:0000313" key="2">
    <source>
        <dbReference type="EMBL" id="KAF1947552.1"/>
    </source>
</evidence>
<feature type="domain" description="Heterokaryon incompatibility" evidence="1">
    <location>
        <begin position="245"/>
        <end position="395"/>
    </location>
</feature>
<keyword evidence="3" id="KW-1185">Reference proteome</keyword>
<evidence type="ECO:0000313" key="3">
    <source>
        <dbReference type="Proteomes" id="UP000800038"/>
    </source>
</evidence>
<accession>A0A6A5T6U9</accession>
<evidence type="ECO:0000259" key="1">
    <source>
        <dbReference type="Pfam" id="PF06985"/>
    </source>
</evidence>
<dbReference type="EMBL" id="ML975998">
    <property type="protein sequence ID" value="KAF1947552.1"/>
    <property type="molecule type" value="Genomic_DNA"/>
</dbReference>
<gene>
    <name evidence="2" type="ORF">EJ02DRAFT_92282</name>
</gene>
<proteinExistence type="predicted"/>
<sequence length="817" mass="91323">MGSNPWLRKDPTVYHPQLWPGSTGASLQDIRTHYLRIKNPDIDPSVTAAPWYITDPEPTPSSSLCEICRHINFQWLLRNRTAAIHGPVLLLRDMLSNRSSCSFCRLAIIALCTADGANLRQDDLDDAEIVICCFVTSDKMSSDPASPAMLSVWRRILGVTGGFTGQAGHIQEIGSRQDGCPGRRISSCVDLQLVRNWITTCEELHKKNPEQVRLLGPRFAPSNLQLRVLDVREKCIVNKDYATRYVALSYVWGGVDQKKLLMSNLNHLSTKGAFSSDGLGSQLPRTISDAIQLTANIGERYLWIDALCLIQDGPDFAAEVQSMEVIYGNAAWTLVAGSASHADVPLPRMTKQPKVSTIPQYEELVGNISLAAVLPCLQVVLQASIWNQRAWTYQESVLSTRLLIVTDPQIFFTCRHGCTFYEDTRADDTVPSSIDRAGQVFGAALGHTTNFEVYTDAVKEYTNRQISFHEDGLNAVSGVLASFRSWFRGGVVFGLPETEMDQALLWHPVGDMSRRKDRLGNSLFPSWSWVGWVGQCQYWSGLALSRVKWGIADTTPIAYLTSDELRRPENGEGDWHCHRWTEKFLDDSTELGLQTYDSCWHENETPDVLFLHPVAVESERKRSTILGSLDGRLHFRALVGVLYVTGAHSSDHGANLGVPCTEDHHSICALNVYTAANRVCGTIHVPASLSISLQPPGKHDFIRLSRTHLASDGTRYHEYPPDWDEFETPSNETFGDLLGLDEEDEEDGEYNVENEIGDEDGLMFESEAFFKDVPWCIYNVMLVETTNGISRRVGLGKVHIDAFFQDPRPVWKDIVLS</sequence>
<dbReference type="Proteomes" id="UP000800038">
    <property type="component" value="Unassembled WGS sequence"/>
</dbReference>
<name>A0A6A5T6U9_9PLEO</name>
<organism evidence="2 3">
    <name type="scientific">Clathrospora elynae</name>
    <dbReference type="NCBI Taxonomy" id="706981"/>
    <lineage>
        <taxon>Eukaryota</taxon>
        <taxon>Fungi</taxon>
        <taxon>Dikarya</taxon>
        <taxon>Ascomycota</taxon>
        <taxon>Pezizomycotina</taxon>
        <taxon>Dothideomycetes</taxon>
        <taxon>Pleosporomycetidae</taxon>
        <taxon>Pleosporales</taxon>
        <taxon>Diademaceae</taxon>
        <taxon>Clathrospora</taxon>
    </lineage>
</organism>
<dbReference type="Pfam" id="PF06985">
    <property type="entry name" value="HET"/>
    <property type="match status" value="1"/>
</dbReference>